<dbReference type="Proteomes" id="UP000476064">
    <property type="component" value="Chromosome"/>
</dbReference>
<evidence type="ECO:0000259" key="3">
    <source>
        <dbReference type="Pfam" id="PF17836"/>
    </source>
</evidence>
<evidence type="ECO:0000256" key="1">
    <source>
        <dbReference type="PIRSR" id="PIRSR620019-1"/>
    </source>
</evidence>
<dbReference type="InterPro" id="IPR011004">
    <property type="entry name" value="Trimer_LpxA-like_sf"/>
</dbReference>
<dbReference type="EMBL" id="CP048209">
    <property type="protein sequence ID" value="QHT64005.1"/>
    <property type="molecule type" value="Genomic_DNA"/>
</dbReference>
<dbReference type="CDD" id="cd03360">
    <property type="entry name" value="LbH_AT_putative"/>
    <property type="match status" value="1"/>
</dbReference>
<feature type="binding site" evidence="2">
    <location>
        <position position="81"/>
    </location>
    <ligand>
        <name>substrate</name>
    </ligand>
</feature>
<reference evidence="4 5" key="1">
    <citation type="submission" date="2020-01" db="EMBL/GenBank/DDBJ databases">
        <title>Paenibacillus sp. nov., isolated from tomato rhizosphere.</title>
        <authorList>
            <person name="Weon H.-Y."/>
            <person name="Lee S.A."/>
        </authorList>
    </citation>
    <scope>NUCLEOTIDE SEQUENCE [LARGE SCALE GENOMIC DNA]</scope>
    <source>
        <strain evidence="4 5">12200R-189</strain>
    </source>
</reference>
<dbReference type="PROSITE" id="PS51257">
    <property type="entry name" value="PROKAR_LIPOPROTEIN"/>
    <property type="match status" value="1"/>
</dbReference>
<evidence type="ECO:0000256" key="2">
    <source>
        <dbReference type="PIRSR" id="PIRSR620019-2"/>
    </source>
</evidence>
<dbReference type="KEGG" id="plyc:GXP70_19285"/>
<feature type="site" description="Increases basicity of active site His" evidence="1">
    <location>
        <position position="149"/>
    </location>
</feature>
<name>A0A6C0G8B0_9BACL</name>
<feature type="binding site" evidence="2">
    <location>
        <position position="157"/>
    </location>
    <ligand>
        <name>acetyl-CoA</name>
        <dbReference type="ChEBI" id="CHEBI:57288"/>
    </ligand>
</feature>
<dbReference type="SUPFAM" id="SSF51161">
    <property type="entry name" value="Trimeric LpxA-like enzymes"/>
    <property type="match status" value="1"/>
</dbReference>
<evidence type="ECO:0000313" key="5">
    <source>
        <dbReference type="Proteomes" id="UP000476064"/>
    </source>
</evidence>
<sequence length="222" mass="22567">MPPSPKDSPPLVPLVIVGCGGHGRVVRDIAEAMGRFELIAVADDKFDEMKRMEDGVWQCPVGIVPRVLRMYPGSRLVVAIGGNPVRRAIVERLALPEACYARIVHPGAHVSPRAAVAPGAVVMPGAVVNAGARIGAHAIVNSGAVAEHDATIGAYAHLSPNAAVAGGVEVGEGAHLGIGCAVIPAVAIGEWSVLGAGAAAVCDIPPRVVAVGVPAKARRVLE</sequence>
<feature type="active site" description="Proton acceptor" evidence="1">
    <location>
        <position position="148"/>
    </location>
</feature>
<dbReference type="InterPro" id="IPR020019">
    <property type="entry name" value="AcTrfase_PglD-like"/>
</dbReference>
<keyword evidence="5" id="KW-1185">Reference proteome</keyword>
<dbReference type="Gene3D" id="2.160.10.10">
    <property type="entry name" value="Hexapeptide repeat proteins"/>
    <property type="match status" value="1"/>
</dbReference>
<feature type="domain" description="PglD N-terminal" evidence="3">
    <location>
        <begin position="14"/>
        <end position="93"/>
    </location>
</feature>
<gene>
    <name evidence="4" type="ORF">GXP70_19285</name>
</gene>
<proteinExistence type="predicted"/>
<dbReference type="GO" id="GO:0016740">
    <property type="term" value="F:transferase activity"/>
    <property type="evidence" value="ECO:0007669"/>
    <property type="project" value="UniProtKB-KW"/>
</dbReference>
<dbReference type="Gene3D" id="3.40.50.20">
    <property type="match status" value="1"/>
</dbReference>
<protein>
    <submittedName>
        <fullName evidence="4">Acetyltransferase</fullName>
    </submittedName>
</protein>
<accession>A0A6C0G8B0</accession>
<dbReference type="InterPro" id="IPR041561">
    <property type="entry name" value="PglD_N"/>
</dbReference>
<dbReference type="PANTHER" id="PTHR43300">
    <property type="entry name" value="ACETYLTRANSFERASE"/>
    <property type="match status" value="1"/>
</dbReference>
<dbReference type="PANTHER" id="PTHR43300:SF7">
    <property type="entry name" value="UDP-N-ACETYLBACILLOSAMINE N-ACETYLTRANSFERASE"/>
    <property type="match status" value="1"/>
</dbReference>
<dbReference type="NCBIfam" id="TIGR03570">
    <property type="entry name" value="NeuD_NnaD"/>
    <property type="match status" value="1"/>
</dbReference>
<evidence type="ECO:0000313" key="4">
    <source>
        <dbReference type="EMBL" id="QHT64005.1"/>
    </source>
</evidence>
<dbReference type="AlphaFoldDB" id="A0A6C0G8B0"/>
<feature type="binding site" evidence="2">
    <location>
        <position position="178"/>
    </location>
    <ligand>
        <name>acetyl-CoA</name>
        <dbReference type="ChEBI" id="CHEBI:57288"/>
    </ligand>
</feature>
<dbReference type="Pfam" id="PF17836">
    <property type="entry name" value="PglD_N"/>
    <property type="match status" value="1"/>
</dbReference>
<dbReference type="InterPro" id="IPR050179">
    <property type="entry name" value="Trans_hexapeptide_repeat"/>
</dbReference>
<keyword evidence="4" id="KW-0808">Transferase</keyword>
<organism evidence="4 5">
    <name type="scientific">Paenibacillus lycopersici</name>
    <dbReference type="NCBI Taxonomy" id="2704462"/>
    <lineage>
        <taxon>Bacteria</taxon>
        <taxon>Bacillati</taxon>
        <taxon>Bacillota</taxon>
        <taxon>Bacilli</taxon>
        <taxon>Bacillales</taxon>
        <taxon>Paenibacillaceae</taxon>
        <taxon>Paenibacillus</taxon>
    </lineage>
</organism>